<dbReference type="PANTHER" id="PTHR34095:SF1">
    <property type="entry name" value="LARGE RIBOSOMAL SUBUNIT PROTEIN ML55"/>
    <property type="match status" value="1"/>
</dbReference>
<proteinExistence type="predicted"/>
<dbReference type="GO" id="GO:0003735">
    <property type="term" value="F:structural constituent of ribosome"/>
    <property type="evidence" value="ECO:0007669"/>
    <property type="project" value="InterPro"/>
</dbReference>
<dbReference type="GO" id="GO:0005762">
    <property type="term" value="C:mitochondrial large ribosomal subunit"/>
    <property type="evidence" value="ECO:0007669"/>
    <property type="project" value="InterPro"/>
</dbReference>
<organism evidence="1 2">
    <name type="scientific">Schistosoma mansoni</name>
    <name type="common">Blood fluke</name>
    <dbReference type="NCBI Taxonomy" id="6183"/>
    <lineage>
        <taxon>Eukaryota</taxon>
        <taxon>Metazoa</taxon>
        <taxon>Spiralia</taxon>
        <taxon>Lophotrochozoa</taxon>
        <taxon>Platyhelminthes</taxon>
        <taxon>Trematoda</taxon>
        <taxon>Digenea</taxon>
        <taxon>Strigeidida</taxon>
        <taxon>Schistosomatoidea</taxon>
        <taxon>Schistosomatidae</taxon>
        <taxon>Schistosoma</taxon>
    </lineage>
</organism>
<dbReference type="WBParaSite" id="Smp_130490.1">
    <property type="protein sequence ID" value="Smp_130490.1"/>
    <property type="gene ID" value="Smp_130490"/>
</dbReference>
<dbReference type="InParanoid" id="A0A3Q0KLM0"/>
<dbReference type="STRING" id="6183.A0A3Q0KLM0"/>
<dbReference type="Gene3D" id="6.20.130.20">
    <property type="entry name" value="Mitochondrial ribosomal protein L55"/>
    <property type="match status" value="1"/>
</dbReference>
<evidence type="ECO:0000313" key="2">
    <source>
        <dbReference type="WBParaSite" id="Smp_130490.1"/>
    </source>
</evidence>
<keyword evidence="1" id="KW-1185">Reference proteome</keyword>
<dbReference type="InterPro" id="IPR018615">
    <property type="entry name" value="Ribosomal_mL55"/>
</dbReference>
<dbReference type="AlphaFoldDB" id="A0A3Q0KLM0"/>
<reference evidence="2" key="2">
    <citation type="submission" date="2018-12" db="UniProtKB">
        <authorList>
            <consortium name="WormBaseParasite"/>
        </authorList>
    </citation>
    <scope>IDENTIFICATION</scope>
    <source>
        <strain evidence="2">Puerto Rican</strain>
    </source>
</reference>
<dbReference type="FunCoup" id="A0A3Q0KLM0">
    <property type="interactions" value="910"/>
</dbReference>
<name>A0A3Q0KLM0_SCHMA</name>
<protein>
    <submittedName>
        <fullName evidence="2">39S ribosomal protein L55, mitochondrial</fullName>
    </submittedName>
</protein>
<evidence type="ECO:0000313" key="1">
    <source>
        <dbReference type="Proteomes" id="UP000008854"/>
    </source>
</evidence>
<dbReference type="Pfam" id="PF09776">
    <property type="entry name" value="Mitoc_L55"/>
    <property type="match status" value="1"/>
</dbReference>
<sequence length="113" mass="13415">MIPWASFLSKSNVFPLLFPYRCNANRAALCRTKRRLYGRTYPVSLIYPNGGSIRIRFHEPRIMLQIPLDLNDCSPEERQKRLLRRAPRSKLTLLEQIEDTFDQEAYNFLLKKK</sequence>
<dbReference type="InterPro" id="IPR044884">
    <property type="entry name" value="Ribosomal_mL55_sf"/>
</dbReference>
<dbReference type="Proteomes" id="UP000008854">
    <property type="component" value="Unassembled WGS sequence"/>
</dbReference>
<reference evidence="1" key="1">
    <citation type="journal article" date="2012" name="PLoS Negl. Trop. Dis.">
        <title>A systematically improved high quality genome and transcriptome of the human blood fluke Schistosoma mansoni.</title>
        <authorList>
            <person name="Protasio A.V."/>
            <person name="Tsai I.J."/>
            <person name="Babbage A."/>
            <person name="Nichol S."/>
            <person name="Hunt M."/>
            <person name="Aslett M.A."/>
            <person name="De Silva N."/>
            <person name="Velarde G.S."/>
            <person name="Anderson T.J."/>
            <person name="Clark R.C."/>
            <person name="Davidson C."/>
            <person name="Dillon G.P."/>
            <person name="Holroyd N.E."/>
            <person name="LoVerde P.T."/>
            <person name="Lloyd C."/>
            <person name="McQuillan J."/>
            <person name="Oliveira G."/>
            <person name="Otto T.D."/>
            <person name="Parker-Manuel S.J."/>
            <person name="Quail M.A."/>
            <person name="Wilson R.A."/>
            <person name="Zerlotini A."/>
            <person name="Dunne D.W."/>
            <person name="Berriman M."/>
        </authorList>
    </citation>
    <scope>NUCLEOTIDE SEQUENCE [LARGE SCALE GENOMIC DNA]</scope>
    <source>
        <strain evidence="1">Puerto Rican</strain>
    </source>
</reference>
<accession>A0A3Q0KLM0</accession>
<dbReference type="PANTHER" id="PTHR34095">
    <property type="entry name" value="39S RIBOSOMAL PROTEIN L55, MITOCHONDRIAL"/>
    <property type="match status" value="1"/>
</dbReference>
<dbReference type="GO" id="GO:0006412">
    <property type="term" value="P:translation"/>
    <property type="evidence" value="ECO:0007669"/>
    <property type="project" value="TreeGrafter"/>
</dbReference>